<reference evidence="2" key="1">
    <citation type="journal article" date="2016" name="Sci. Rep.">
        <title>Molecular characterization of firefly nuptial gifts: a multi-omics approach sheds light on postcopulatory sexual selection.</title>
        <authorList>
            <person name="Al-Wathiqui N."/>
            <person name="Fallon T.R."/>
            <person name="South A."/>
            <person name="Weng J.K."/>
            <person name="Lewis S.M."/>
        </authorList>
    </citation>
    <scope>NUCLEOTIDE SEQUENCE</scope>
</reference>
<dbReference type="AlphaFoldDB" id="A0A1Y1K362"/>
<sequence length="145" mass="16112">MVVVWWCRHLHYNPLNVTCKALLDGKLFDGALGVTICGVNEFTPSLTRRVLEAVLVIEDVIDNIDSFEPVRFIPEGGRRAPECMAQFPGLYFKGDLLTFVTSENKPYCGRHSKYLTPSTDPSFFPRGSSNSIPHHSPSANSVAPM</sequence>
<proteinExistence type="predicted"/>
<name>A0A1Y1K362_PHOPY</name>
<organism evidence="2">
    <name type="scientific">Photinus pyralis</name>
    <name type="common">Common eastern firefly</name>
    <name type="synonym">Lampyris pyralis</name>
    <dbReference type="NCBI Taxonomy" id="7054"/>
    <lineage>
        <taxon>Eukaryota</taxon>
        <taxon>Metazoa</taxon>
        <taxon>Ecdysozoa</taxon>
        <taxon>Arthropoda</taxon>
        <taxon>Hexapoda</taxon>
        <taxon>Insecta</taxon>
        <taxon>Pterygota</taxon>
        <taxon>Neoptera</taxon>
        <taxon>Endopterygota</taxon>
        <taxon>Coleoptera</taxon>
        <taxon>Polyphaga</taxon>
        <taxon>Elateriformia</taxon>
        <taxon>Elateroidea</taxon>
        <taxon>Lampyridae</taxon>
        <taxon>Lampyrinae</taxon>
        <taxon>Photinus</taxon>
    </lineage>
</organism>
<dbReference type="EMBL" id="GEZM01096389">
    <property type="protein sequence ID" value="JAV54931.1"/>
    <property type="molecule type" value="Transcribed_RNA"/>
</dbReference>
<evidence type="ECO:0000256" key="1">
    <source>
        <dbReference type="SAM" id="MobiDB-lite"/>
    </source>
</evidence>
<protein>
    <submittedName>
        <fullName evidence="2">Uncharacterized protein</fullName>
    </submittedName>
</protein>
<evidence type="ECO:0000313" key="2">
    <source>
        <dbReference type="EMBL" id="JAV54931.1"/>
    </source>
</evidence>
<feature type="region of interest" description="Disordered" evidence="1">
    <location>
        <begin position="125"/>
        <end position="145"/>
    </location>
</feature>
<accession>A0A1Y1K362</accession>